<proteinExistence type="predicted"/>
<reference evidence="2 3" key="1">
    <citation type="submission" date="2018-10" db="EMBL/GenBank/DDBJ databases">
        <title>The genome of Lysobacter enzymogenes OH11.</title>
        <authorList>
            <person name="Liu F."/>
            <person name="Zhao Y."/>
            <person name="Qian G."/>
            <person name="Chen Y."/>
            <person name="Xu H."/>
        </authorList>
    </citation>
    <scope>NUCLEOTIDE SEQUENCE [LARGE SCALE GENOMIC DNA]</scope>
    <source>
        <strain evidence="2 3">OH11</strain>
    </source>
</reference>
<evidence type="ECO:0000256" key="1">
    <source>
        <dbReference type="SAM" id="Phobius"/>
    </source>
</evidence>
<protein>
    <recommendedName>
        <fullName evidence="4">DUF4760 domain-containing protein</fullName>
    </recommendedName>
</protein>
<dbReference type="EMBL" id="RCTY01000001">
    <property type="protein sequence ID" value="ROU09440.1"/>
    <property type="molecule type" value="Genomic_DNA"/>
</dbReference>
<name>A0A3N2RPP0_LYSEN</name>
<dbReference type="AlphaFoldDB" id="A0A3N2RPP0"/>
<comment type="caution">
    <text evidence="2">The sequence shown here is derived from an EMBL/GenBank/DDBJ whole genome shotgun (WGS) entry which is preliminary data.</text>
</comment>
<keyword evidence="1" id="KW-0472">Membrane</keyword>
<organism evidence="2 3">
    <name type="scientific">Lysobacter enzymogenes</name>
    <dbReference type="NCBI Taxonomy" id="69"/>
    <lineage>
        <taxon>Bacteria</taxon>
        <taxon>Pseudomonadati</taxon>
        <taxon>Pseudomonadota</taxon>
        <taxon>Gammaproteobacteria</taxon>
        <taxon>Lysobacterales</taxon>
        <taxon>Lysobacteraceae</taxon>
        <taxon>Lysobacter</taxon>
    </lineage>
</organism>
<sequence>MEFCPQEVAFGNVADWVAAIVAAVVGYLVWKLTAAANRIATESHDARIAADRREAIQIVMVSYATLQLASSALNLVDQLFARVGSKESFIRDKEFREQIKSVISDVRRPTEMPGPDLLARIPGREGNLAYHAWHYLDLLFEQLRIADLFCAEHIIEQAYENMRSSLPKAIESCATAKNALIEAMHNLEGH</sequence>
<evidence type="ECO:0000313" key="2">
    <source>
        <dbReference type="EMBL" id="ROU09440.1"/>
    </source>
</evidence>
<dbReference type="Proteomes" id="UP000275910">
    <property type="component" value="Unassembled WGS sequence"/>
</dbReference>
<accession>A0A3N2RPP0</accession>
<gene>
    <name evidence="2" type="ORF">D9T17_01030</name>
</gene>
<keyword evidence="1" id="KW-1133">Transmembrane helix</keyword>
<feature type="transmembrane region" description="Helical" evidence="1">
    <location>
        <begin position="13"/>
        <end position="30"/>
    </location>
</feature>
<evidence type="ECO:0000313" key="3">
    <source>
        <dbReference type="Proteomes" id="UP000275910"/>
    </source>
</evidence>
<evidence type="ECO:0008006" key="4">
    <source>
        <dbReference type="Google" id="ProtNLM"/>
    </source>
</evidence>
<keyword evidence="1" id="KW-0812">Transmembrane</keyword>
<dbReference type="RefSeq" id="WP_123645654.1">
    <property type="nucleotide sequence ID" value="NZ_RCTY01000001.1"/>
</dbReference>